<evidence type="ECO:0000313" key="4">
    <source>
        <dbReference type="EMBL" id="GAA6167924.1"/>
    </source>
</evidence>
<proteinExistence type="inferred from homology"/>
<dbReference type="Gene3D" id="3.40.190.10">
    <property type="entry name" value="Periplasmic binding protein-like II"/>
    <property type="match status" value="2"/>
</dbReference>
<name>A0ABQ0A8E0_9GAMM</name>
<feature type="chain" id="PRO_5045157467" evidence="3">
    <location>
        <begin position="22"/>
        <end position="349"/>
    </location>
</feature>
<comment type="caution">
    <text evidence="4">The sequence shown here is derived from an EMBL/GenBank/DDBJ whole genome shotgun (WGS) entry which is preliminary data.</text>
</comment>
<keyword evidence="5" id="KW-1185">Reference proteome</keyword>
<dbReference type="PIRSF" id="PIRSF002825">
    <property type="entry name" value="CfbpA"/>
    <property type="match status" value="1"/>
</dbReference>
<evidence type="ECO:0000313" key="5">
    <source>
        <dbReference type="Proteomes" id="UP001465153"/>
    </source>
</evidence>
<organism evidence="4 5">
    <name type="scientific">Sessilibacter corallicola</name>
    <dbReference type="NCBI Taxonomy" id="2904075"/>
    <lineage>
        <taxon>Bacteria</taxon>
        <taxon>Pseudomonadati</taxon>
        <taxon>Pseudomonadota</taxon>
        <taxon>Gammaproteobacteria</taxon>
        <taxon>Cellvibrionales</taxon>
        <taxon>Cellvibrionaceae</taxon>
        <taxon>Sessilibacter</taxon>
    </lineage>
</organism>
<dbReference type="InterPro" id="IPR026045">
    <property type="entry name" value="Ferric-bd"/>
</dbReference>
<dbReference type="PANTHER" id="PTHR30006:SF15">
    <property type="entry name" value="IRON-UTILIZATION PERIPLASMIC PROTEIN"/>
    <property type="match status" value="1"/>
</dbReference>
<comment type="similarity">
    <text evidence="1">Belongs to the bacterial solute-binding protein 1 family.</text>
</comment>
<reference evidence="4 5" key="1">
    <citation type="submission" date="2024-04" db="EMBL/GenBank/DDBJ databases">
        <title>Draft genome sequence of Sessilibacter corallicola NBRC 116591.</title>
        <authorList>
            <person name="Miyakawa T."/>
            <person name="Kusuya Y."/>
            <person name="Miura T."/>
        </authorList>
    </citation>
    <scope>NUCLEOTIDE SEQUENCE [LARGE SCALE GENOMIC DNA]</scope>
    <source>
        <strain evidence="4 5">KU-00831-HH</strain>
    </source>
</reference>
<dbReference type="InterPro" id="IPR006059">
    <property type="entry name" value="SBP"/>
</dbReference>
<dbReference type="PANTHER" id="PTHR30006">
    <property type="entry name" value="THIAMINE-BINDING PERIPLASMIC PROTEIN-RELATED"/>
    <property type="match status" value="1"/>
</dbReference>
<evidence type="ECO:0000256" key="1">
    <source>
        <dbReference type="ARBA" id="ARBA00008520"/>
    </source>
</evidence>
<dbReference type="SUPFAM" id="SSF53850">
    <property type="entry name" value="Periplasmic binding protein-like II"/>
    <property type="match status" value="1"/>
</dbReference>
<feature type="signal peptide" evidence="3">
    <location>
        <begin position="1"/>
        <end position="21"/>
    </location>
</feature>
<dbReference type="CDD" id="cd13542">
    <property type="entry name" value="PBP2_FutA1_ilke"/>
    <property type="match status" value="1"/>
</dbReference>
<evidence type="ECO:0000256" key="3">
    <source>
        <dbReference type="SAM" id="SignalP"/>
    </source>
</evidence>
<dbReference type="EMBL" id="BAABWN010000005">
    <property type="protein sequence ID" value="GAA6167924.1"/>
    <property type="molecule type" value="Genomic_DNA"/>
</dbReference>
<protein>
    <submittedName>
        <fullName evidence="4">Extracellular solute-binding protein</fullName>
    </submittedName>
</protein>
<dbReference type="Pfam" id="PF13416">
    <property type="entry name" value="SBP_bac_8"/>
    <property type="match status" value="1"/>
</dbReference>
<keyword evidence="2 3" id="KW-0732">Signal</keyword>
<dbReference type="PROSITE" id="PS51257">
    <property type="entry name" value="PROKAR_LIPOPROTEIN"/>
    <property type="match status" value="1"/>
</dbReference>
<dbReference type="RefSeq" id="WP_353302591.1">
    <property type="nucleotide sequence ID" value="NZ_BAABWN010000005.1"/>
</dbReference>
<gene>
    <name evidence="4" type="ORF">NBRC116591_17350</name>
</gene>
<sequence length="349" mass="38630">MNYPTRIMLHLRLKKSLKVTAAVLLSALLGACANEPEDESVITVYTARNEHLIKPLFDRYTEETGVKIRYITDSAGPLLARLKAEGEGTPADLFVTVDAGYLWQASNEGVLQPIESQTLTTNIPESYRSSENDWVGLSLRARTIIYSTDRVDPASLSTYEALADEDWNGRLCLRTSKKVYNQSLVATMIKTLGEEETESLVAGWVNNLATSPFSNDNKAMEAVVAGLCDATVVNTYYFGRMKKENPDLPLAIFWPNQHDRGVHVNVSGAGVTKHAKNPEGAKAFLEWLSEPEAQYLFAESNQEYPVNPSVEASEEVKSWGDFKADSVNVEAAGRLQADAIRLMDRVGYQ</sequence>
<dbReference type="Proteomes" id="UP001465153">
    <property type="component" value="Unassembled WGS sequence"/>
</dbReference>
<evidence type="ECO:0000256" key="2">
    <source>
        <dbReference type="ARBA" id="ARBA00022729"/>
    </source>
</evidence>
<accession>A0ABQ0A8E0</accession>